<evidence type="ECO:0000313" key="12">
    <source>
        <dbReference type="Proteomes" id="UP000027142"/>
    </source>
</evidence>
<dbReference type="OrthoDB" id="4964541at2"/>
<organism evidence="11 12">
    <name type="scientific">Shouchella lehensis G1</name>
    <dbReference type="NCBI Taxonomy" id="1246626"/>
    <lineage>
        <taxon>Bacteria</taxon>
        <taxon>Bacillati</taxon>
        <taxon>Bacillota</taxon>
        <taxon>Bacilli</taxon>
        <taxon>Bacillales</taxon>
        <taxon>Bacillaceae</taxon>
        <taxon>Shouchella</taxon>
    </lineage>
</organism>
<evidence type="ECO:0000256" key="5">
    <source>
        <dbReference type="ARBA" id="ARBA00022692"/>
    </source>
</evidence>
<dbReference type="eggNOG" id="COG3090">
    <property type="taxonomic scope" value="Bacteria"/>
</dbReference>
<name>A0A060LXI1_9BACI</name>
<evidence type="ECO:0000256" key="7">
    <source>
        <dbReference type="ARBA" id="ARBA00023136"/>
    </source>
</evidence>
<keyword evidence="2" id="KW-0813">Transport</keyword>
<keyword evidence="12" id="KW-1185">Reference proteome</keyword>
<keyword evidence="7 9" id="KW-0472">Membrane</keyword>
<keyword evidence="4" id="KW-0997">Cell inner membrane</keyword>
<keyword evidence="6 9" id="KW-1133">Transmembrane helix</keyword>
<comment type="similarity">
    <text evidence="8">Belongs to the TRAP transporter small permease family.</text>
</comment>
<dbReference type="PANTHER" id="PTHR35011:SF2">
    <property type="entry name" value="2,3-DIKETO-L-GULONATE TRAP TRANSPORTER SMALL PERMEASE PROTEIN YIAM"/>
    <property type="match status" value="1"/>
</dbReference>
<dbReference type="GO" id="GO:0022857">
    <property type="term" value="F:transmembrane transporter activity"/>
    <property type="evidence" value="ECO:0007669"/>
    <property type="project" value="TreeGrafter"/>
</dbReference>
<accession>A0A060LXI1</accession>
<dbReference type="GO" id="GO:0015740">
    <property type="term" value="P:C4-dicarboxylate transport"/>
    <property type="evidence" value="ECO:0007669"/>
    <property type="project" value="TreeGrafter"/>
</dbReference>
<dbReference type="AlphaFoldDB" id="A0A060LXI1"/>
<dbReference type="InterPro" id="IPR007387">
    <property type="entry name" value="TRAP_DctQ"/>
</dbReference>
<dbReference type="EMBL" id="CP003923">
    <property type="protein sequence ID" value="AIC94475.1"/>
    <property type="molecule type" value="Genomic_DNA"/>
</dbReference>
<evidence type="ECO:0000256" key="9">
    <source>
        <dbReference type="SAM" id="Phobius"/>
    </source>
</evidence>
<sequence>MKFVAYIENTIVMVAMAGMACITFANVLSRYFFDTSFAFAEEITINLFVLATFVGASIAIKRQAHFGFHYFFTKFNPTIQRVLVILTSLLMLFFLSLTLIFGMELVLNQMERGRVTPALTIPQWIFTGAIPLGSLLCMIRTVEVMMIRLKKNHQLPLPKTEVDSKEMKM</sequence>
<gene>
    <name evidence="11" type="ORF">BleG1_1897</name>
</gene>
<evidence type="ECO:0000256" key="8">
    <source>
        <dbReference type="ARBA" id="ARBA00038436"/>
    </source>
</evidence>
<feature type="transmembrane region" description="Helical" evidence="9">
    <location>
        <begin position="81"/>
        <end position="101"/>
    </location>
</feature>
<dbReference type="PANTHER" id="PTHR35011">
    <property type="entry name" value="2,3-DIKETO-L-GULONATE TRAP TRANSPORTER SMALL PERMEASE PROTEIN YIAM"/>
    <property type="match status" value="1"/>
</dbReference>
<dbReference type="STRING" id="1246626.BleG1_1897"/>
<dbReference type="PROSITE" id="PS51257">
    <property type="entry name" value="PROKAR_LIPOPROTEIN"/>
    <property type="match status" value="1"/>
</dbReference>
<dbReference type="PATRIC" id="fig|1246626.3.peg.1895"/>
<comment type="subcellular location">
    <subcellularLocation>
        <location evidence="1">Cell inner membrane</location>
        <topology evidence="1">Multi-pass membrane protein</topology>
    </subcellularLocation>
</comment>
<evidence type="ECO:0000256" key="6">
    <source>
        <dbReference type="ARBA" id="ARBA00022989"/>
    </source>
</evidence>
<reference evidence="11 12" key="1">
    <citation type="journal article" date="2014" name="Gene">
        <title>A comparative genomic analysis of the alkalitolerant soil bacterium Bacillus lehensis G1.</title>
        <authorList>
            <person name="Noor Y.M."/>
            <person name="Samsulrizal N.H."/>
            <person name="Jema'on N.A."/>
            <person name="Low K.O."/>
            <person name="Ramli A.N."/>
            <person name="Alias N.I."/>
            <person name="Damis S.I."/>
            <person name="Fuzi S.F."/>
            <person name="Isa M.N."/>
            <person name="Murad A.M."/>
            <person name="Raih M.F."/>
            <person name="Bakar F.D."/>
            <person name="Najimudin N."/>
            <person name="Mahadi N.M."/>
            <person name="Illias R.M."/>
        </authorList>
    </citation>
    <scope>NUCLEOTIDE SEQUENCE [LARGE SCALE GENOMIC DNA]</scope>
    <source>
        <strain evidence="11 12">G1</strain>
    </source>
</reference>
<dbReference type="Pfam" id="PF04290">
    <property type="entry name" value="DctQ"/>
    <property type="match status" value="1"/>
</dbReference>
<dbReference type="RefSeq" id="WP_051667517.1">
    <property type="nucleotide sequence ID" value="NZ_CP003923.1"/>
</dbReference>
<dbReference type="GO" id="GO:0005886">
    <property type="term" value="C:plasma membrane"/>
    <property type="evidence" value="ECO:0007669"/>
    <property type="project" value="UniProtKB-SubCell"/>
</dbReference>
<dbReference type="Proteomes" id="UP000027142">
    <property type="component" value="Chromosome"/>
</dbReference>
<dbReference type="HOGENOM" id="CLU_086356_3_4_9"/>
<keyword evidence="5 9" id="KW-0812">Transmembrane</keyword>
<evidence type="ECO:0000256" key="1">
    <source>
        <dbReference type="ARBA" id="ARBA00004429"/>
    </source>
</evidence>
<evidence type="ECO:0000256" key="2">
    <source>
        <dbReference type="ARBA" id="ARBA00022448"/>
    </source>
</evidence>
<evidence type="ECO:0000313" key="11">
    <source>
        <dbReference type="EMBL" id="AIC94475.1"/>
    </source>
</evidence>
<feature type="transmembrane region" description="Helical" evidence="9">
    <location>
        <begin position="12"/>
        <end position="33"/>
    </location>
</feature>
<evidence type="ECO:0000259" key="10">
    <source>
        <dbReference type="Pfam" id="PF04290"/>
    </source>
</evidence>
<feature type="transmembrane region" description="Helical" evidence="9">
    <location>
        <begin position="121"/>
        <end position="142"/>
    </location>
</feature>
<proteinExistence type="inferred from homology"/>
<feature type="transmembrane region" description="Helical" evidence="9">
    <location>
        <begin position="39"/>
        <end position="60"/>
    </location>
</feature>
<evidence type="ECO:0000256" key="3">
    <source>
        <dbReference type="ARBA" id="ARBA00022475"/>
    </source>
</evidence>
<evidence type="ECO:0000256" key="4">
    <source>
        <dbReference type="ARBA" id="ARBA00022519"/>
    </source>
</evidence>
<dbReference type="InterPro" id="IPR055348">
    <property type="entry name" value="DctQ"/>
</dbReference>
<dbReference type="KEGG" id="ble:BleG1_1897"/>
<keyword evidence="3" id="KW-1003">Cell membrane</keyword>
<protein>
    <submittedName>
        <fullName evidence="11">C4-dicarboxylate transport system permease small protein</fullName>
    </submittedName>
</protein>
<feature type="domain" description="Tripartite ATP-independent periplasmic transporters DctQ component" evidence="10">
    <location>
        <begin position="19"/>
        <end position="145"/>
    </location>
</feature>